<dbReference type="Pfam" id="PF05973">
    <property type="entry name" value="Gp49"/>
    <property type="match status" value="1"/>
</dbReference>
<dbReference type="EMBL" id="JBHRVD010000001">
    <property type="protein sequence ID" value="MFC3322901.1"/>
    <property type="molecule type" value="Genomic_DNA"/>
</dbReference>
<reference evidence="2" key="1">
    <citation type="journal article" date="2019" name="Int. J. Syst. Evol. Microbiol.">
        <title>The Global Catalogue of Microorganisms (GCM) 10K type strain sequencing project: providing services to taxonomists for standard genome sequencing and annotation.</title>
        <authorList>
            <consortium name="The Broad Institute Genomics Platform"/>
            <consortium name="The Broad Institute Genome Sequencing Center for Infectious Disease"/>
            <person name="Wu L."/>
            <person name="Ma J."/>
        </authorList>
    </citation>
    <scope>NUCLEOTIDE SEQUENCE [LARGE SCALE GENOMIC DNA]</scope>
    <source>
        <strain evidence="2">ICMP 19515</strain>
    </source>
</reference>
<dbReference type="InterPro" id="IPR009241">
    <property type="entry name" value="HigB-like"/>
</dbReference>
<accession>A0ABV7MLZ0</accession>
<evidence type="ECO:0000313" key="2">
    <source>
        <dbReference type="Proteomes" id="UP001595648"/>
    </source>
</evidence>
<keyword evidence="2" id="KW-1185">Reference proteome</keyword>
<dbReference type="Proteomes" id="UP001595648">
    <property type="component" value="Unassembled WGS sequence"/>
</dbReference>
<protein>
    <submittedName>
        <fullName evidence="1">Type II toxin-antitoxin system RelE/ParE family toxin</fullName>
    </submittedName>
</protein>
<dbReference type="RefSeq" id="WP_378979408.1">
    <property type="nucleotide sequence ID" value="NZ_JBHRVD010000001.1"/>
</dbReference>
<name>A0ABV7MLZ0_9HYPH</name>
<comment type="caution">
    <text evidence="1">The sequence shown here is derived from an EMBL/GenBank/DDBJ whole genome shotgun (WGS) entry which is preliminary data.</text>
</comment>
<evidence type="ECO:0000313" key="1">
    <source>
        <dbReference type="EMBL" id="MFC3322901.1"/>
    </source>
</evidence>
<gene>
    <name evidence="1" type="ORF">ACFOJ9_14070</name>
</gene>
<organism evidence="1 2">
    <name type="scientific">Mesorhizobium cantuariense</name>
    <dbReference type="NCBI Taxonomy" id="1300275"/>
    <lineage>
        <taxon>Bacteria</taxon>
        <taxon>Pseudomonadati</taxon>
        <taxon>Pseudomonadota</taxon>
        <taxon>Alphaproteobacteria</taxon>
        <taxon>Hyphomicrobiales</taxon>
        <taxon>Phyllobacteriaceae</taxon>
        <taxon>Mesorhizobium</taxon>
    </lineage>
</organism>
<proteinExistence type="predicted"/>
<sequence length="125" mass="13911">MSPAPYLYGEKPLHWVGSSKRDFLAFPDPVKSDMGYALGLAQLGGKHPHAKPWKGEGAGVFEVVESHDGDTYRAVYTVRFEGVVYVLHAFQKKSPSGKRTATTDVDLIGERLKRAREDHEARQGR</sequence>